<evidence type="ECO:0000259" key="7">
    <source>
        <dbReference type="Pfam" id="PF14322"/>
    </source>
</evidence>
<keyword evidence="5" id="KW-0998">Cell outer membrane</keyword>
<dbReference type="Pfam" id="PF14322">
    <property type="entry name" value="SusD-like_3"/>
    <property type="match status" value="1"/>
</dbReference>
<evidence type="ECO:0000256" key="2">
    <source>
        <dbReference type="ARBA" id="ARBA00006275"/>
    </source>
</evidence>
<sequence>MLFSTEDGFKEALLGVYTRCAASDLYGKELSVGTLEVLAQNYSIATADGLRYNQTKSFRYTDPNFIQRKDNVWKGLYNGIVNCNLILQEIDANQKLFSGDNYRLIKGEALALRAYLHFDALRLFAPAFGVAAGAPAIPYVTTYGNRVTALSNVSQVLDAVIDDLNTAKALLEDDPIRQASYRIGYPTVTDTLQNTELGNSQLFLQNRRHRLNYYAICGVLARVYLYKDEKSLALEAALSVINAGKFMWTNATDFLAVDDDKKDRIFYKELLFGWYVPGMNVAYNVEWFQQGAGGMYLEQEDTRAIYETSTVGGTDMRYTQWFNTSSVGSAYISTVQKYRRNTFSDSFNANLHYLMAPGIRLSELYYIAAECTYDTNPAHAAALIDEVREHRGIGQKIQFADAAAFRRELLKEYRKEMYGEGQLFFAYKRLNTAIVGLQGTLIPASQNIFNWPLPDDEIMYGQR</sequence>
<evidence type="ECO:0000313" key="9">
    <source>
        <dbReference type="Proteomes" id="UP000620550"/>
    </source>
</evidence>
<feature type="domain" description="RagB/SusD" evidence="6">
    <location>
        <begin position="356"/>
        <end position="433"/>
    </location>
</feature>
<dbReference type="InterPro" id="IPR011990">
    <property type="entry name" value="TPR-like_helical_dom_sf"/>
</dbReference>
<keyword evidence="4" id="KW-0472">Membrane</keyword>
<comment type="subcellular location">
    <subcellularLocation>
        <location evidence="1">Cell outer membrane</location>
    </subcellularLocation>
</comment>
<proteinExistence type="inferred from homology"/>
<evidence type="ECO:0000256" key="3">
    <source>
        <dbReference type="ARBA" id="ARBA00022729"/>
    </source>
</evidence>
<dbReference type="InterPro" id="IPR033985">
    <property type="entry name" value="SusD-like_N"/>
</dbReference>
<dbReference type="InterPro" id="IPR012944">
    <property type="entry name" value="SusD_RagB_dom"/>
</dbReference>
<evidence type="ECO:0000256" key="1">
    <source>
        <dbReference type="ARBA" id="ARBA00004442"/>
    </source>
</evidence>
<evidence type="ECO:0000256" key="4">
    <source>
        <dbReference type="ARBA" id="ARBA00023136"/>
    </source>
</evidence>
<dbReference type="SUPFAM" id="SSF48452">
    <property type="entry name" value="TPR-like"/>
    <property type="match status" value="1"/>
</dbReference>
<protein>
    <recommendedName>
        <fullName evidence="10">RagB/SusD family nutrient uptake outer membrane protein</fullName>
    </recommendedName>
</protein>
<accession>A0ABQ3HXH3</accession>
<feature type="domain" description="SusD-like N-terminal" evidence="7">
    <location>
        <begin position="67"/>
        <end position="178"/>
    </location>
</feature>
<dbReference type="Gene3D" id="1.25.40.390">
    <property type="match status" value="1"/>
</dbReference>
<dbReference type="Pfam" id="PF07980">
    <property type="entry name" value="SusD_RagB"/>
    <property type="match status" value="1"/>
</dbReference>
<dbReference type="EMBL" id="BNAF01000012">
    <property type="protein sequence ID" value="GHE44532.1"/>
    <property type="molecule type" value="Genomic_DNA"/>
</dbReference>
<reference evidence="9" key="1">
    <citation type="journal article" date="2019" name="Int. J. Syst. Evol. Microbiol.">
        <title>The Global Catalogue of Microorganisms (GCM) 10K type strain sequencing project: providing services to taxonomists for standard genome sequencing and annotation.</title>
        <authorList>
            <consortium name="The Broad Institute Genomics Platform"/>
            <consortium name="The Broad Institute Genome Sequencing Center for Infectious Disease"/>
            <person name="Wu L."/>
            <person name="Ma J."/>
        </authorList>
    </citation>
    <scope>NUCLEOTIDE SEQUENCE [LARGE SCALE GENOMIC DNA]</scope>
    <source>
        <strain evidence="9">CGMCC 1.12966</strain>
    </source>
</reference>
<keyword evidence="3" id="KW-0732">Signal</keyword>
<evidence type="ECO:0000313" key="8">
    <source>
        <dbReference type="EMBL" id="GHE44532.1"/>
    </source>
</evidence>
<comment type="similarity">
    <text evidence="2">Belongs to the SusD family.</text>
</comment>
<organism evidence="8 9">
    <name type="scientific">Sphingobacterium griseoflavum</name>
    <dbReference type="NCBI Taxonomy" id="1474952"/>
    <lineage>
        <taxon>Bacteria</taxon>
        <taxon>Pseudomonadati</taxon>
        <taxon>Bacteroidota</taxon>
        <taxon>Sphingobacteriia</taxon>
        <taxon>Sphingobacteriales</taxon>
        <taxon>Sphingobacteriaceae</taxon>
        <taxon>Sphingobacterium</taxon>
    </lineage>
</organism>
<gene>
    <name evidence="8" type="ORF">GCM10017764_29690</name>
</gene>
<name>A0ABQ3HXH3_9SPHI</name>
<evidence type="ECO:0000256" key="5">
    <source>
        <dbReference type="ARBA" id="ARBA00023237"/>
    </source>
</evidence>
<evidence type="ECO:0008006" key="10">
    <source>
        <dbReference type="Google" id="ProtNLM"/>
    </source>
</evidence>
<comment type="caution">
    <text evidence="8">The sequence shown here is derived from an EMBL/GenBank/DDBJ whole genome shotgun (WGS) entry which is preliminary data.</text>
</comment>
<keyword evidence="9" id="KW-1185">Reference proteome</keyword>
<evidence type="ECO:0000259" key="6">
    <source>
        <dbReference type="Pfam" id="PF07980"/>
    </source>
</evidence>
<dbReference type="Proteomes" id="UP000620550">
    <property type="component" value="Unassembled WGS sequence"/>
</dbReference>